<keyword evidence="4" id="KW-1185">Reference proteome</keyword>
<dbReference type="AlphaFoldDB" id="A0ABD2WH19"/>
<accession>A0ABD2WH19</accession>
<feature type="compositionally biased region" description="Polar residues" evidence="1">
    <location>
        <begin position="130"/>
        <end position="149"/>
    </location>
</feature>
<gene>
    <name evidence="3" type="ORF">TKK_013508</name>
</gene>
<evidence type="ECO:0000313" key="4">
    <source>
        <dbReference type="Proteomes" id="UP001627154"/>
    </source>
</evidence>
<proteinExistence type="predicted"/>
<evidence type="ECO:0000259" key="2">
    <source>
        <dbReference type="Pfam" id="PF10390"/>
    </source>
</evidence>
<evidence type="ECO:0000256" key="1">
    <source>
        <dbReference type="SAM" id="MobiDB-lite"/>
    </source>
</evidence>
<reference evidence="3 4" key="1">
    <citation type="journal article" date="2024" name="bioRxiv">
        <title>A reference genome for Trichogramma kaykai: A tiny desert-dwelling parasitoid wasp with competing sex-ratio distorters.</title>
        <authorList>
            <person name="Culotta J."/>
            <person name="Lindsey A.R."/>
        </authorList>
    </citation>
    <scope>NUCLEOTIDE SEQUENCE [LARGE SCALE GENOMIC DNA]</scope>
    <source>
        <strain evidence="3 4">KSX58</strain>
    </source>
</reference>
<organism evidence="3 4">
    <name type="scientific">Trichogramma kaykai</name>
    <dbReference type="NCBI Taxonomy" id="54128"/>
    <lineage>
        <taxon>Eukaryota</taxon>
        <taxon>Metazoa</taxon>
        <taxon>Ecdysozoa</taxon>
        <taxon>Arthropoda</taxon>
        <taxon>Hexapoda</taxon>
        <taxon>Insecta</taxon>
        <taxon>Pterygota</taxon>
        <taxon>Neoptera</taxon>
        <taxon>Endopterygota</taxon>
        <taxon>Hymenoptera</taxon>
        <taxon>Apocrita</taxon>
        <taxon>Proctotrupomorpha</taxon>
        <taxon>Chalcidoidea</taxon>
        <taxon>Trichogrammatidae</taxon>
        <taxon>Trichogramma</taxon>
    </lineage>
</organism>
<name>A0ABD2WH19_9HYME</name>
<evidence type="ECO:0000313" key="3">
    <source>
        <dbReference type="EMBL" id="KAL3392208.1"/>
    </source>
</evidence>
<dbReference type="Proteomes" id="UP001627154">
    <property type="component" value="Unassembled WGS sequence"/>
</dbReference>
<dbReference type="EMBL" id="JBJJXI010000107">
    <property type="protein sequence ID" value="KAL3392208.1"/>
    <property type="molecule type" value="Genomic_DNA"/>
</dbReference>
<feature type="domain" description="RNA polymerase II elongation factor ELL N-terminal" evidence="2">
    <location>
        <begin position="20"/>
        <end position="102"/>
    </location>
</feature>
<dbReference type="Pfam" id="PF10390">
    <property type="entry name" value="ELL"/>
    <property type="match status" value="1"/>
</dbReference>
<dbReference type="InterPro" id="IPR019464">
    <property type="entry name" value="ELL_N"/>
</dbReference>
<dbReference type="InterPro" id="IPR042065">
    <property type="entry name" value="E3_ELL-like"/>
</dbReference>
<feature type="region of interest" description="Disordered" evidence="1">
    <location>
        <begin position="109"/>
        <end position="149"/>
    </location>
</feature>
<protein>
    <recommendedName>
        <fullName evidence="2">RNA polymerase II elongation factor ELL N-terminal domain-containing protein</fullName>
    </recommendedName>
</protein>
<sequence length="244" mass="28070">MMNSPQSTTDAMPLAPLKPIKEIRLMERMIHLLAIGVPRSEIKRRIEKEGIKEGEIKAFKTFMGFIVSNHPNRKSDLQKNLWSEVNLNWPYYTEKEKLLAKNNKELVTAPALPKDRSTNSSSESEKTSNLMQASSCVKKSAPQKSEASTNLNYDAIEEPYCECPTCDPSEENNSSSEDAEDKKESFHRLGDFWYCKPPTSPEGIAYLERQARRRDMILSMLKSMPTDPKTYHIRRKIRQRRSIV</sequence>
<dbReference type="SUPFAM" id="SSF46785">
    <property type="entry name" value="Winged helix' DNA-binding domain"/>
    <property type="match status" value="1"/>
</dbReference>
<dbReference type="Gene3D" id="1.10.10.2670">
    <property type="entry name" value="E3 ubiquitin-protein ligase"/>
    <property type="match status" value="1"/>
</dbReference>
<comment type="caution">
    <text evidence="3">The sequence shown here is derived from an EMBL/GenBank/DDBJ whole genome shotgun (WGS) entry which is preliminary data.</text>
</comment>
<dbReference type="InterPro" id="IPR036390">
    <property type="entry name" value="WH_DNA-bd_sf"/>
</dbReference>